<reference evidence="3" key="2">
    <citation type="submission" date="2012-11" db="EMBL/GenBank/DDBJ databases">
        <authorList>
            <person name="Kuo A."/>
            <person name="Curtis B.A."/>
            <person name="Tanifuji G."/>
            <person name="Burki F."/>
            <person name="Gruber A."/>
            <person name="Irimia M."/>
            <person name="Maruyama S."/>
            <person name="Arias M.C."/>
            <person name="Ball S.G."/>
            <person name="Gile G.H."/>
            <person name="Hirakawa Y."/>
            <person name="Hopkins J.F."/>
            <person name="Rensing S.A."/>
            <person name="Schmutz J."/>
            <person name="Symeonidi A."/>
            <person name="Elias M."/>
            <person name="Eveleigh R.J."/>
            <person name="Herman E.K."/>
            <person name="Klute M.J."/>
            <person name="Nakayama T."/>
            <person name="Obornik M."/>
            <person name="Reyes-Prieto A."/>
            <person name="Armbrust E.V."/>
            <person name="Aves S.J."/>
            <person name="Beiko R.G."/>
            <person name="Coutinho P."/>
            <person name="Dacks J.B."/>
            <person name="Durnford D.G."/>
            <person name="Fast N.M."/>
            <person name="Green B.R."/>
            <person name="Grisdale C."/>
            <person name="Hempe F."/>
            <person name="Henrissat B."/>
            <person name="Hoppner M.P."/>
            <person name="Ishida K.-I."/>
            <person name="Kim E."/>
            <person name="Koreny L."/>
            <person name="Kroth P.G."/>
            <person name="Liu Y."/>
            <person name="Malik S.-B."/>
            <person name="Maier U.G."/>
            <person name="McRose D."/>
            <person name="Mock T."/>
            <person name="Neilson J.A."/>
            <person name="Onodera N.T."/>
            <person name="Poole A.M."/>
            <person name="Pritham E.J."/>
            <person name="Richards T.A."/>
            <person name="Rocap G."/>
            <person name="Roy S.W."/>
            <person name="Sarai C."/>
            <person name="Schaack S."/>
            <person name="Shirato S."/>
            <person name="Slamovits C.H."/>
            <person name="Spencer D.F."/>
            <person name="Suzuki S."/>
            <person name="Worden A.Z."/>
            <person name="Zauner S."/>
            <person name="Barry K."/>
            <person name="Bell C."/>
            <person name="Bharti A.K."/>
            <person name="Crow J.A."/>
            <person name="Grimwood J."/>
            <person name="Kramer R."/>
            <person name="Lindquist E."/>
            <person name="Lucas S."/>
            <person name="Salamov A."/>
            <person name="McFadden G.I."/>
            <person name="Lane C.E."/>
            <person name="Keeling P.J."/>
            <person name="Gray M.W."/>
            <person name="Grigoriev I.V."/>
            <person name="Archibald J.M."/>
        </authorList>
    </citation>
    <scope>NUCLEOTIDE SEQUENCE</scope>
    <source>
        <strain evidence="3">CCMP2712</strain>
    </source>
</reference>
<dbReference type="EMBL" id="JH993015">
    <property type="protein sequence ID" value="EKX42722.1"/>
    <property type="molecule type" value="Genomic_DNA"/>
</dbReference>
<dbReference type="HOGENOM" id="CLU_770399_0_0_1"/>
<sequence length="360" mass="39515">MKLMGFDPQPLENDGVPARYLADLDEDDFMLLGLSQEQARLLVSDVQCLITGVPVELELADAPTSAAGSLLLNHLERGSEQDQILAAKTLPKICPRGEKRVVSALACKVQGIELEGCSPKLLVVVIEALRELAPKGDSGMINSLSRYLFVDDAKVRRATIMALQGIIEQDERNLKLANMLLAHLEDSDPSVRAAATDALGNFKKNDEDILWGIRHKIDFGDQNSLSIVFHALQDPEEQVRSSAVKVITDASLSARDDGVRERFLSLTLQYMLHPLPAVRQSAVQVASKVSLKGNQRICGQMLFMLQDSDWGVRREAALALSLLGDRTDDKVMQGLQALQGDCERHVREAAREASTRLQGT</sequence>
<dbReference type="PANTHER" id="PTHR12697:SF5">
    <property type="entry name" value="DEOXYHYPUSINE HYDROXYLASE"/>
    <property type="match status" value="1"/>
</dbReference>
<evidence type="ECO:0000313" key="3">
    <source>
        <dbReference type="Proteomes" id="UP000011087"/>
    </source>
</evidence>
<dbReference type="InterPro" id="IPR016024">
    <property type="entry name" value="ARM-type_fold"/>
</dbReference>
<dbReference type="Proteomes" id="UP000011087">
    <property type="component" value="Unassembled WGS sequence"/>
</dbReference>
<dbReference type="GO" id="GO:0016491">
    <property type="term" value="F:oxidoreductase activity"/>
    <property type="evidence" value="ECO:0007669"/>
    <property type="project" value="TreeGrafter"/>
</dbReference>
<dbReference type="KEGG" id="gtt:GUITHDRAFT_111394"/>
<reference evidence="2" key="3">
    <citation type="submission" date="2015-06" db="UniProtKB">
        <authorList>
            <consortium name="EnsemblProtists"/>
        </authorList>
    </citation>
    <scope>IDENTIFICATION</scope>
</reference>
<keyword evidence="3" id="KW-1185">Reference proteome</keyword>
<dbReference type="InterPro" id="IPR011989">
    <property type="entry name" value="ARM-like"/>
</dbReference>
<organism evidence="1">
    <name type="scientific">Guillardia theta (strain CCMP2712)</name>
    <name type="common">Cryptophyte</name>
    <dbReference type="NCBI Taxonomy" id="905079"/>
    <lineage>
        <taxon>Eukaryota</taxon>
        <taxon>Cryptophyceae</taxon>
        <taxon>Pyrenomonadales</taxon>
        <taxon>Geminigeraceae</taxon>
        <taxon>Guillardia</taxon>
    </lineage>
</organism>
<evidence type="ECO:0000313" key="1">
    <source>
        <dbReference type="EMBL" id="EKX42722.1"/>
    </source>
</evidence>
<evidence type="ECO:0008006" key="4">
    <source>
        <dbReference type="Google" id="ProtNLM"/>
    </source>
</evidence>
<proteinExistence type="predicted"/>
<accession>L1J338</accession>
<dbReference type="AlphaFoldDB" id="L1J338"/>
<protein>
    <recommendedName>
        <fullName evidence="4">Condensin complex subunit 1 C-terminal domain-containing protein</fullName>
    </recommendedName>
</protein>
<dbReference type="EnsemblProtists" id="EKX42722">
    <property type="protein sequence ID" value="EKX42722"/>
    <property type="gene ID" value="GUITHDRAFT_111394"/>
</dbReference>
<dbReference type="RefSeq" id="XP_005829702.1">
    <property type="nucleotide sequence ID" value="XM_005829645.1"/>
</dbReference>
<dbReference type="OMA" id="WRVPRIC"/>
<dbReference type="GeneID" id="17299393"/>
<dbReference type="PaxDb" id="55529-EKX42722"/>
<reference evidence="1 3" key="1">
    <citation type="journal article" date="2012" name="Nature">
        <title>Algal genomes reveal evolutionary mosaicism and the fate of nucleomorphs.</title>
        <authorList>
            <consortium name="DOE Joint Genome Institute"/>
            <person name="Curtis B.A."/>
            <person name="Tanifuji G."/>
            <person name="Burki F."/>
            <person name="Gruber A."/>
            <person name="Irimia M."/>
            <person name="Maruyama S."/>
            <person name="Arias M.C."/>
            <person name="Ball S.G."/>
            <person name="Gile G.H."/>
            <person name="Hirakawa Y."/>
            <person name="Hopkins J.F."/>
            <person name="Kuo A."/>
            <person name="Rensing S.A."/>
            <person name="Schmutz J."/>
            <person name="Symeonidi A."/>
            <person name="Elias M."/>
            <person name="Eveleigh R.J."/>
            <person name="Herman E.K."/>
            <person name="Klute M.J."/>
            <person name="Nakayama T."/>
            <person name="Obornik M."/>
            <person name="Reyes-Prieto A."/>
            <person name="Armbrust E.V."/>
            <person name="Aves S.J."/>
            <person name="Beiko R.G."/>
            <person name="Coutinho P."/>
            <person name="Dacks J.B."/>
            <person name="Durnford D.G."/>
            <person name="Fast N.M."/>
            <person name="Green B.R."/>
            <person name="Grisdale C.J."/>
            <person name="Hempel F."/>
            <person name="Henrissat B."/>
            <person name="Hoppner M.P."/>
            <person name="Ishida K."/>
            <person name="Kim E."/>
            <person name="Koreny L."/>
            <person name="Kroth P.G."/>
            <person name="Liu Y."/>
            <person name="Malik S.B."/>
            <person name="Maier U.G."/>
            <person name="McRose D."/>
            <person name="Mock T."/>
            <person name="Neilson J.A."/>
            <person name="Onodera N.T."/>
            <person name="Poole A.M."/>
            <person name="Pritham E.J."/>
            <person name="Richards T.A."/>
            <person name="Rocap G."/>
            <person name="Roy S.W."/>
            <person name="Sarai C."/>
            <person name="Schaack S."/>
            <person name="Shirato S."/>
            <person name="Slamovits C.H."/>
            <person name="Spencer D.F."/>
            <person name="Suzuki S."/>
            <person name="Worden A.Z."/>
            <person name="Zauner S."/>
            <person name="Barry K."/>
            <person name="Bell C."/>
            <person name="Bharti A.K."/>
            <person name="Crow J.A."/>
            <person name="Grimwood J."/>
            <person name="Kramer R."/>
            <person name="Lindquist E."/>
            <person name="Lucas S."/>
            <person name="Salamov A."/>
            <person name="McFadden G.I."/>
            <person name="Lane C.E."/>
            <person name="Keeling P.J."/>
            <person name="Gray M.W."/>
            <person name="Grigoriev I.V."/>
            <person name="Archibald J.M."/>
        </authorList>
    </citation>
    <scope>NUCLEOTIDE SEQUENCE</scope>
    <source>
        <strain evidence="1 3">CCMP2712</strain>
    </source>
</reference>
<gene>
    <name evidence="1" type="ORF">GUITHDRAFT_111394</name>
</gene>
<dbReference type="Pfam" id="PF13646">
    <property type="entry name" value="HEAT_2"/>
    <property type="match status" value="2"/>
</dbReference>
<dbReference type="Gene3D" id="1.25.10.10">
    <property type="entry name" value="Leucine-rich Repeat Variant"/>
    <property type="match status" value="2"/>
</dbReference>
<dbReference type="PANTHER" id="PTHR12697">
    <property type="entry name" value="PBS LYASE HEAT-LIKE PROTEIN"/>
    <property type="match status" value="1"/>
</dbReference>
<evidence type="ECO:0000313" key="2">
    <source>
        <dbReference type="EnsemblProtists" id="EKX42722"/>
    </source>
</evidence>
<name>L1J338_GUITC</name>
<dbReference type="SUPFAM" id="SSF48371">
    <property type="entry name" value="ARM repeat"/>
    <property type="match status" value="1"/>
</dbReference>